<gene>
    <name evidence="2" type="ORF">TPSB3V08_LOCUS9153</name>
</gene>
<dbReference type="EMBL" id="OD007061">
    <property type="protein sequence ID" value="CAD7413632.1"/>
    <property type="molecule type" value="Genomic_DNA"/>
</dbReference>
<evidence type="ECO:0000313" key="2">
    <source>
        <dbReference type="EMBL" id="CAD7413632.1"/>
    </source>
</evidence>
<name>A0A7R9DF88_TIMPO</name>
<organism evidence="2">
    <name type="scientific">Timema poppense</name>
    <name type="common">Walking stick</name>
    <dbReference type="NCBI Taxonomy" id="170557"/>
    <lineage>
        <taxon>Eukaryota</taxon>
        <taxon>Metazoa</taxon>
        <taxon>Ecdysozoa</taxon>
        <taxon>Arthropoda</taxon>
        <taxon>Hexapoda</taxon>
        <taxon>Insecta</taxon>
        <taxon>Pterygota</taxon>
        <taxon>Neoptera</taxon>
        <taxon>Polyneoptera</taxon>
        <taxon>Phasmatodea</taxon>
        <taxon>Timematodea</taxon>
        <taxon>Timematoidea</taxon>
        <taxon>Timematidae</taxon>
        <taxon>Timema</taxon>
    </lineage>
</organism>
<evidence type="ECO:0000256" key="1">
    <source>
        <dbReference type="SAM" id="Phobius"/>
    </source>
</evidence>
<dbReference type="AlphaFoldDB" id="A0A7R9DF88"/>
<accession>A0A7R9DF88</accession>
<proteinExistence type="predicted"/>
<protein>
    <submittedName>
        <fullName evidence="2">Uncharacterized protein</fullName>
    </submittedName>
</protein>
<sequence>MKNKQNYLKSILRDNHCWAYMLRFSILKMVAKYSQLLTKRGLFFGILVGSVFAIYFWGRLEDFTDVKSLPRRKCTRLDGIGIKTAFGSHETLTETPELECVFRYWWLHGPRRNAP</sequence>
<reference evidence="2" key="1">
    <citation type="submission" date="2020-11" db="EMBL/GenBank/DDBJ databases">
        <authorList>
            <person name="Tran Van P."/>
        </authorList>
    </citation>
    <scope>NUCLEOTIDE SEQUENCE</scope>
</reference>
<keyword evidence="1" id="KW-0812">Transmembrane</keyword>
<feature type="transmembrane region" description="Helical" evidence="1">
    <location>
        <begin position="41"/>
        <end position="58"/>
    </location>
</feature>
<keyword evidence="1" id="KW-1133">Transmembrane helix</keyword>
<keyword evidence="1" id="KW-0472">Membrane</keyword>